<dbReference type="PANTHER" id="PTHR47505:SF1">
    <property type="entry name" value="DNA UTILIZATION PROTEIN YHGH"/>
    <property type="match status" value="1"/>
</dbReference>
<evidence type="ECO:0000256" key="1">
    <source>
        <dbReference type="ARBA" id="ARBA00008007"/>
    </source>
</evidence>
<comment type="caution">
    <text evidence="2">The sequence shown here is derived from an EMBL/GenBank/DDBJ whole genome shotgun (WGS) entry which is preliminary data.</text>
</comment>
<reference evidence="2" key="1">
    <citation type="journal article" date="2021" name="PeerJ">
        <title>Extensive microbial diversity within the chicken gut microbiome revealed by metagenomics and culture.</title>
        <authorList>
            <person name="Gilroy R."/>
            <person name="Ravi A."/>
            <person name="Getino M."/>
            <person name="Pursley I."/>
            <person name="Horton D.L."/>
            <person name="Alikhan N.F."/>
            <person name="Baker D."/>
            <person name="Gharbi K."/>
            <person name="Hall N."/>
            <person name="Watson M."/>
            <person name="Adriaenssens E.M."/>
            <person name="Foster-Nyarko E."/>
            <person name="Jarju S."/>
            <person name="Secka A."/>
            <person name="Antonio M."/>
            <person name="Oren A."/>
            <person name="Chaudhuri R.R."/>
            <person name="La Ragione R."/>
            <person name="Hildebrand F."/>
            <person name="Pallen M.J."/>
        </authorList>
    </citation>
    <scope>NUCLEOTIDE SEQUENCE</scope>
    <source>
        <strain evidence="2">ChiGjej1B1-1692</strain>
    </source>
</reference>
<dbReference type="SUPFAM" id="SSF53271">
    <property type="entry name" value="PRTase-like"/>
    <property type="match status" value="1"/>
</dbReference>
<dbReference type="InterPro" id="IPR029057">
    <property type="entry name" value="PRTase-like"/>
</dbReference>
<dbReference type="PANTHER" id="PTHR47505">
    <property type="entry name" value="DNA UTILIZATION PROTEIN YHGH"/>
    <property type="match status" value="1"/>
</dbReference>
<dbReference type="CDD" id="cd06223">
    <property type="entry name" value="PRTases_typeI"/>
    <property type="match status" value="1"/>
</dbReference>
<dbReference type="InterPro" id="IPR000836">
    <property type="entry name" value="PRTase_dom"/>
</dbReference>
<name>A0A9D2SY04_9FIRM</name>
<gene>
    <name evidence="2" type="ORF">H9757_04365</name>
</gene>
<proteinExistence type="inferred from homology"/>
<sequence>MHCGRPLRDETKEFCHDCGKKRSYIRQGRSVWLHSGPVPGAVYRFKYQNKRSYGQIFAAEMERCCGGQVRRWEIDEIMPVPLHPSRKRMRGYNQAEILASELSQRMGIPFKNNVLFRIRKTVPQKELDDEERRQNLRGAFGVSAEWIPCRNVLLIDDIYTTGSTVERCAKMLKKAGAQNVYFLTISIGQGL</sequence>
<comment type="similarity">
    <text evidence="1">Belongs to the ComF/GntX family.</text>
</comment>
<dbReference type="EMBL" id="DWWK01000054">
    <property type="protein sequence ID" value="HJC38281.1"/>
    <property type="molecule type" value="Genomic_DNA"/>
</dbReference>
<evidence type="ECO:0000313" key="2">
    <source>
        <dbReference type="EMBL" id="HJC38281.1"/>
    </source>
</evidence>
<dbReference type="InterPro" id="IPR051910">
    <property type="entry name" value="ComF/GntX_DNA_util-trans"/>
</dbReference>
<dbReference type="Proteomes" id="UP000823894">
    <property type="component" value="Unassembled WGS sequence"/>
</dbReference>
<dbReference type="Gene3D" id="3.40.50.2020">
    <property type="match status" value="1"/>
</dbReference>
<protein>
    <submittedName>
        <fullName evidence="2">ComF family protein</fullName>
    </submittedName>
</protein>
<dbReference type="AlphaFoldDB" id="A0A9D2SY04"/>
<organism evidence="2 3">
    <name type="scientific">Candidatus Mediterraneibacter faecigallinarum</name>
    <dbReference type="NCBI Taxonomy" id="2838669"/>
    <lineage>
        <taxon>Bacteria</taxon>
        <taxon>Bacillati</taxon>
        <taxon>Bacillota</taxon>
        <taxon>Clostridia</taxon>
        <taxon>Lachnospirales</taxon>
        <taxon>Lachnospiraceae</taxon>
        <taxon>Mediterraneibacter</taxon>
    </lineage>
</organism>
<accession>A0A9D2SY04</accession>
<reference evidence="2" key="2">
    <citation type="submission" date="2021-04" db="EMBL/GenBank/DDBJ databases">
        <authorList>
            <person name="Gilroy R."/>
        </authorList>
    </citation>
    <scope>NUCLEOTIDE SEQUENCE</scope>
    <source>
        <strain evidence="2">ChiGjej1B1-1692</strain>
    </source>
</reference>
<evidence type="ECO:0000313" key="3">
    <source>
        <dbReference type="Proteomes" id="UP000823894"/>
    </source>
</evidence>